<dbReference type="STRING" id="264951.A0A443HLL0"/>
<evidence type="ECO:0000259" key="11">
    <source>
        <dbReference type="SMART" id="SM00967"/>
    </source>
</evidence>
<evidence type="ECO:0000256" key="10">
    <source>
        <dbReference type="SAM" id="MobiDB-lite"/>
    </source>
</evidence>
<dbReference type="Pfam" id="PF08032">
    <property type="entry name" value="SpoU_sub_bind"/>
    <property type="match status" value="1"/>
</dbReference>
<feature type="compositionally biased region" description="Basic and acidic residues" evidence="10">
    <location>
        <begin position="138"/>
        <end position="180"/>
    </location>
</feature>
<evidence type="ECO:0000313" key="12">
    <source>
        <dbReference type="EMBL" id="RWQ92694.1"/>
    </source>
</evidence>
<dbReference type="CDD" id="cd18105">
    <property type="entry name" value="SpoU-like_MRM1"/>
    <property type="match status" value="1"/>
</dbReference>
<evidence type="ECO:0000256" key="6">
    <source>
        <dbReference type="ARBA" id="ARBA00022691"/>
    </source>
</evidence>
<dbReference type="GO" id="GO:0005739">
    <property type="term" value="C:mitochondrion"/>
    <property type="evidence" value="ECO:0007669"/>
    <property type="project" value="UniProtKB-SubCell"/>
</dbReference>
<dbReference type="InterPro" id="IPR029026">
    <property type="entry name" value="tRNA_m1G_MTases_N"/>
</dbReference>
<evidence type="ECO:0000256" key="5">
    <source>
        <dbReference type="ARBA" id="ARBA00022679"/>
    </source>
</evidence>
<evidence type="ECO:0000256" key="3">
    <source>
        <dbReference type="ARBA" id="ARBA00022552"/>
    </source>
</evidence>
<dbReference type="GeneID" id="39600638"/>
<dbReference type="SUPFAM" id="SSF75217">
    <property type="entry name" value="alpha/beta knot"/>
    <property type="match status" value="1"/>
</dbReference>
<feature type="compositionally biased region" description="Basic and acidic residues" evidence="10">
    <location>
        <begin position="55"/>
        <end position="75"/>
    </location>
</feature>
<keyword evidence="4 12" id="KW-0489">Methyltransferase</keyword>
<dbReference type="SUPFAM" id="SSF55315">
    <property type="entry name" value="L30e-like"/>
    <property type="match status" value="1"/>
</dbReference>
<dbReference type="InterPro" id="IPR001537">
    <property type="entry name" value="SpoU_MeTrfase"/>
</dbReference>
<protein>
    <recommendedName>
        <fullName evidence="9">rRNA methyltransferase 1, mitochondrial</fullName>
    </recommendedName>
</protein>
<dbReference type="FunFam" id="3.30.1330.30:FF:000035">
    <property type="entry name" value="TrmH family RNA methyltransferase"/>
    <property type="match status" value="1"/>
</dbReference>
<dbReference type="InterPro" id="IPR013123">
    <property type="entry name" value="SpoU_subst-bd"/>
</dbReference>
<evidence type="ECO:0000256" key="2">
    <source>
        <dbReference type="ARBA" id="ARBA00007228"/>
    </source>
</evidence>
<dbReference type="Gene3D" id="3.30.1330.30">
    <property type="match status" value="1"/>
</dbReference>
<evidence type="ECO:0000256" key="4">
    <source>
        <dbReference type="ARBA" id="ARBA00022603"/>
    </source>
</evidence>
<comment type="subcellular location">
    <subcellularLocation>
        <location evidence="1">Mitochondrion</location>
    </subcellularLocation>
</comment>
<dbReference type="Gene3D" id="3.40.1280.10">
    <property type="match status" value="1"/>
</dbReference>
<evidence type="ECO:0000256" key="7">
    <source>
        <dbReference type="ARBA" id="ARBA00022946"/>
    </source>
</evidence>
<dbReference type="EMBL" id="RCNU01000012">
    <property type="protein sequence ID" value="RWQ92694.1"/>
    <property type="molecule type" value="Genomic_DNA"/>
</dbReference>
<dbReference type="AlphaFoldDB" id="A0A443HLL0"/>
<dbReference type="InterPro" id="IPR047182">
    <property type="entry name" value="MRM1"/>
</dbReference>
<feature type="region of interest" description="Disordered" evidence="10">
    <location>
        <begin position="28"/>
        <end position="180"/>
    </location>
</feature>
<feature type="domain" description="RNA 2-O ribose methyltransferase substrate binding" evidence="11">
    <location>
        <begin position="200"/>
        <end position="282"/>
    </location>
</feature>
<dbReference type="Proteomes" id="UP000283841">
    <property type="component" value="Unassembled WGS sequence"/>
</dbReference>
<keyword evidence="8" id="KW-0496">Mitochondrion</keyword>
<dbReference type="PANTHER" id="PTHR46103:SF1">
    <property type="entry name" value="RRNA METHYLTRANSFERASE 1, MITOCHONDRIAL"/>
    <property type="match status" value="1"/>
</dbReference>
<evidence type="ECO:0000313" key="13">
    <source>
        <dbReference type="Proteomes" id="UP000283841"/>
    </source>
</evidence>
<evidence type="ECO:0000256" key="8">
    <source>
        <dbReference type="ARBA" id="ARBA00023128"/>
    </source>
</evidence>
<feature type="compositionally biased region" description="Basic and acidic residues" evidence="10">
    <location>
        <begin position="82"/>
        <end position="92"/>
    </location>
</feature>
<keyword evidence="3" id="KW-0698">rRNA processing</keyword>
<evidence type="ECO:0000256" key="9">
    <source>
        <dbReference type="ARBA" id="ARBA00034881"/>
    </source>
</evidence>
<dbReference type="InterPro" id="IPR029064">
    <property type="entry name" value="Ribosomal_eL30-like_sf"/>
</dbReference>
<name>A0A443HLL0_BYSSP</name>
<comment type="similarity">
    <text evidence="2">Belongs to the class IV-like SAM-binding methyltransferase superfamily. RNA methyltransferase TrmH family.</text>
</comment>
<dbReference type="RefSeq" id="XP_028482339.1">
    <property type="nucleotide sequence ID" value="XM_028631361.1"/>
</dbReference>
<reference evidence="12 13" key="1">
    <citation type="journal article" date="2018" name="Front. Microbiol.">
        <title>Genomic and genetic insights into a cosmopolitan fungus, Paecilomyces variotii (Eurotiales).</title>
        <authorList>
            <person name="Urquhart A.S."/>
            <person name="Mondo S.J."/>
            <person name="Makela M.R."/>
            <person name="Hane J.K."/>
            <person name="Wiebenga A."/>
            <person name="He G."/>
            <person name="Mihaltcheva S."/>
            <person name="Pangilinan J."/>
            <person name="Lipzen A."/>
            <person name="Barry K."/>
            <person name="de Vries R.P."/>
            <person name="Grigoriev I.V."/>
            <person name="Idnurm A."/>
        </authorList>
    </citation>
    <scope>NUCLEOTIDE SEQUENCE [LARGE SCALE GENOMIC DNA]</scope>
    <source>
        <strain evidence="12 13">CBS 101075</strain>
    </source>
</reference>
<dbReference type="InterPro" id="IPR029028">
    <property type="entry name" value="Alpha/beta_knot_MTases"/>
</dbReference>
<dbReference type="VEuPathDB" id="FungiDB:C8Q69DRAFT_478125"/>
<dbReference type="GO" id="GO:0016435">
    <property type="term" value="F:rRNA (guanine) methyltransferase activity"/>
    <property type="evidence" value="ECO:0007669"/>
    <property type="project" value="TreeGrafter"/>
</dbReference>
<proteinExistence type="inferred from homology"/>
<dbReference type="GO" id="GO:0003723">
    <property type="term" value="F:RNA binding"/>
    <property type="evidence" value="ECO:0007669"/>
    <property type="project" value="InterPro"/>
</dbReference>
<feature type="compositionally biased region" description="Polar residues" evidence="10">
    <location>
        <begin position="28"/>
        <end position="37"/>
    </location>
</feature>
<gene>
    <name evidence="12" type="ORF">C8Q69DRAFT_478125</name>
</gene>
<evidence type="ECO:0000256" key="1">
    <source>
        <dbReference type="ARBA" id="ARBA00004173"/>
    </source>
</evidence>
<sequence>MPPPHAYSHLRAYLRLSGAPARTVNSLSSIRHASLTSAIDRGIRKSRNVESPSFSRRDRPSEREDRGRPEKEDFRRRNHHRRQDEQQESKDVEFDEDEFIRSGNFRALPREYQAPRVSRFRGNGDSYGNKPSSHHRKTYEEDRFSLSKNRDNNKDKREKEKEKEKYELREPRYTDSRPERVKAHVKIPETIPYTTPASEFIYGTTSVEACLRCSRRQLYKLYIYQSVDEELSQTKITLRKLALSRGVPVKMAFGGWDRLLDKMSAGRPHNGVILEASPIPRLPVTSLDAVSSPETDHFTASLAPQSREEAAVNGTDNRISKISPIQTLPQTETPTNYYPLTLLLDGILDPGNLGAILRSAYYLGVSAVCFTGRNSAPLSPVTIKASAGAAENMTLLKVNNAVDFIKQSRRNGWRFYAADAPGPGTAMSSNVLADGSGRAGTLLQQAPSVLMLGSEGTGLSPHVKAHADSFVGIPGARLGLEGDLTADPARVDSLNVSVAAALLIEMFMRTPLVVSENHKN</sequence>
<dbReference type="OrthoDB" id="270651at2759"/>
<dbReference type="PANTHER" id="PTHR46103">
    <property type="entry name" value="RRNA METHYLTRANSFERASE 1, MITOCHONDRIAL"/>
    <property type="match status" value="1"/>
</dbReference>
<keyword evidence="7" id="KW-0809">Transit peptide</keyword>
<dbReference type="Pfam" id="PF00588">
    <property type="entry name" value="SpoU_methylase"/>
    <property type="match status" value="1"/>
</dbReference>
<keyword evidence="6" id="KW-0949">S-adenosyl-L-methionine</keyword>
<comment type="caution">
    <text evidence="12">The sequence shown here is derived from an EMBL/GenBank/DDBJ whole genome shotgun (WGS) entry which is preliminary data.</text>
</comment>
<dbReference type="InterPro" id="IPR047261">
    <property type="entry name" value="MRM1_MeTrfase_dom"/>
</dbReference>
<organism evidence="12 13">
    <name type="scientific">Byssochlamys spectabilis</name>
    <name type="common">Paecilomyces variotii</name>
    <dbReference type="NCBI Taxonomy" id="264951"/>
    <lineage>
        <taxon>Eukaryota</taxon>
        <taxon>Fungi</taxon>
        <taxon>Dikarya</taxon>
        <taxon>Ascomycota</taxon>
        <taxon>Pezizomycotina</taxon>
        <taxon>Eurotiomycetes</taxon>
        <taxon>Eurotiomycetidae</taxon>
        <taxon>Eurotiales</taxon>
        <taxon>Thermoascaceae</taxon>
        <taxon>Paecilomyces</taxon>
    </lineage>
</organism>
<dbReference type="SMART" id="SM00967">
    <property type="entry name" value="SpoU_sub_bind"/>
    <property type="match status" value="1"/>
</dbReference>
<accession>A0A443HLL0</accession>
<keyword evidence="13" id="KW-1185">Reference proteome</keyword>
<keyword evidence="5 12" id="KW-0808">Transferase</keyword>